<dbReference type="InterPro" id="IPR048328">
    <property type="entry name" value="Dyp_perox_C"/>
</dbReference>
<evidence type="ECO:0000256" key="2">
    <source>
        <dbReference type="ARBA" id="ARBA00022559"/>
    </source>
</evidence>
<dbReference type="PANTHER" id="PTHR30521">
    <property type="entry name" value="DEFERROCHELATASE/PEROXIDASE"/>
    <property type="match status" value="1"/>
</dbReference>
<evidence type="ECO:0000313" key="9">
    <source>
        <dbReference type="Proteomes" id="UP000735302"/>
    </source>
</evidence>
<name>A0AAV4DNH3_9GAST</name>
<keyword evidence="3" id="KW-0479">Metal-binding</keyword>
<reference evidence="8 9" key="1">
    <citation type="journal article" date="2021" name="Elife">
        <title>Chloroplast acquisition without the gene transfer in kleptoplastic sea slugs, Plakobranchus ocellatus.</title>
        <authorList>
            <person name="Maeda T."/>
            <person name="Takahashi S."/>
            <person name="Yoshida T."/>
            <person name="Shimamura S."/>
            <person name="Takaki Y."/>
            <person name="Nagai Y."/>
            <person name="Toyoda A."/>
            <person name="Suzuki Y."/>
            <person name="Arimoto A."/>
            <person name="Ishii H."/>
            <person name="Satoh N."/>
            <person name="Nishiyama T."/>
            <person name="Hasebe M."/>
            <person name="Maruyama T."/>
            <person name="Minagawa J."/>
            <person name="Obokata J."/>
            <person name="Shigenobu S."/>
        </authorList>
    </citation>
    <scope>NUCLEOTIDE SEQUENCE [LARGE SCALE GENOMIC DNA]</scope>
</reference>
<sequence length="421" mass="46956">MAFRSVFQRISSKVVNKPWEKNINVLFENVRGRNGNFQTSRFSRSKLVPVCLGLGLGGALYFRQRKYSLPDLFLLRATSEEGKVRGGKDPCVKSRPKMAAPCNKKKRGAEPQSNVISGLKKYSLFLWITLEPDADPCAVACAAVKIDEAIAATQGFDCDIDDEVLAGVGFGPNFLCQNCLSPSKNFCYRARKGKRGEMPSSNGDIFVHAKADSLGQLFDFCKIYLHGFPDDSVSEFEDCYGFSYRGSRDISGFLINQTNRCKEEDLRKVAVESSTGGSYALAQKWVHDLCALEEDPSVLEKYIGRKMESGEELEERSPSSHLTRITGSSEPGAEPKYEIVQQNMSYGTLSERAGMFFLSFAKDPCVFDWMLDRMVGANCDDGQHDDAMRISKNVKGTYWYFPGLKEIANMKGAFFSQLHLA</sequence>
<dbReference type="GO" id="GO:0004601">
    <property type="term" value="F:peroxidase activity"/>
    <property type="evidence" value="ECO:0007669"/>
    <property type="project" value="UniProtKB-KW"/>
</dbReference>
<dbReference type="GO" id="GO:0005829">
    <property type="term" value="C:cytosol"/>
    <property type="evidence" value="ECO:0007669"/>
    <property type="project" value="TreeGrafter"/>
</dbReference>
<comment type="caution">
    <text evidence="8">The sequence shown here is derived from an EMBL/GenBank/DDBJ whole genome shotgun (WGS) entry which is preliminary data.</text>
</comment>
<proteinExistence type="predicted"/>
<protein>
    <submittedName>
        <fullName evidence="8">Dyp-type peroxidase yfex-like protein</fullName>
    </submittedName>
</protein>
<dbReference type="PANTHER" id="PTHR30521:SF0">
    <property type="entry name" value="DYP-TYPE PEROXIDASE FAMILY PROTEIN"/>
    <property type="match status" value="1"/>
</dbReference>
<comment type="cofactor">
    <cofactor evidence="1">
        <name>heme b</name>
        <dbReference type="ChEBI" id="CHEBI:60344"/>
    </cofactor>
</comment>
<dbReference type="PROSITE" id="PS51404">
    <property type="entry name" value="DYP_PEROXIDASE"/>
    <property type="match status" value="1"/>
</dbReference>
<accession>A0AAV4DNH3</accession>
<evidence type="ECO:0000256" key="6">
    <source>
        <dbReference type="SAM" id="MobiDB-lite"/>
    </source>
</evidence>
<evidence type="ECO:0000256" key="5">
    <source>
        <dbReference type="ARBA" id="ARBA00023004"/>
    </source>
</evidence>
<dbReference type="SUPFAM" id="SSF54909">
    <property type="entry name" value="Dimeric alpha+beta barrel"/>
    <property type="match status" value="1"/>
</dbReference>
<dbReference type="EMBL" id="BLXT01008083">
    <property type="protein sequence ID" value="GFO45888.1"/>
    <property type="molecule type" value="Genomic_DNA"/>
</dbReference>
<evidence type="ECO:0000256" key="4">
    <source>
        <dbReference type="ARBA" id="ARBA00023002"/>
    </source>
</evidence>
<dbReference type="GO" id="GO:0046872">
    <property type="term" value="F:metal ion binding"/>
    <property type="evidence" value="ECO:0007669"/>
    <property type="project" value="UniProtKB-KW"/>
</dbReference>
<dbReference type="Pfam" id="PF20628">
    <property type="entry name" value="Dyp_perox_C"/>
    <property type="match status" value="1"/>
</dbReference>
<gene>
    <name evidence="8" type="ORF">PoB_007239300</name>
</gene>
<feature type="compositionally biased region" description="Polar residues" evidence="6">
    <location>
        <begin position="319"/>
        <end position="329"/>
    </location>
</feature>
<keyword evidence="9" id="KW-1185">Reference proteome</keyword>
<feature type="region of interest" description="Disordered" evidence="6">
    <location>
        <begin position="309"/>
        <end position="334"/>
    </location>
</feature>
<dbReference type="Proteomes" id="UP000735302">
    <property type="component" value="Unassembled WGS sequence"/>
</dbReference>
<dbReference type="AlphaFoldDB" id="A0AAV4DNH3"/>
<keyword evidence="2 8" id="KW-0575">Peroxidase</keyword>
<dbReference type="GO" id="GO:0020037">
    <property type="term" value="F:heme binding"/>
    <property type="evidence" value="ECO:0007669"/>
    <property type="project" value="InterPro"/>
</dbReference>
<keyword evidence="4" id="KW-0560">Oxidoreductase</keyword>
<evidence type="ECO:0000313" key="8">
    <source>
        <dbReference type="EMBL" id="GFO45888.1"/>
    </source>
</evidence>
<dbReference type="InterPro" id="IPR006314">
    <property type="entry name" value="Dyp_peroxidase"/>
</dbReference>
<keyword evidence="5" id="KW-0408">Iron</keyword>
<evidence type="ECO:0000256" key="3">
    <source>
        <dbReference type="ARBA" id="ARBA00022723"/>
    </source>
</evidence>
<evidence type="ECO:0000256" key="1">
    <source>
        <dbReference type="ARBA" id="ARBA00001970"/>
    </source>
</evidence>
<dbReference type="InterPro" id="IPR011008">
    <property type="entry name" value="Dimeric_a/b-barrel"/>
</dbReference>
<evidence type="ECO:0000259" key="7">
    <source>
        <dbReference type="Pfam" id="PF20628"/>
    </source>
</evidence>
<feature type="domain" description="Dyp-type peroxidase C-terminal" evidence="7">
    <location>
        <begin position="247"/>
        <end position="404"/>
    </location>
</feature>
<organism evidence="8 9">
    <name type="scientific">Plakobranchus ocellatus</name>
    <dbReference type="NCBI Taxonomy" id="259542"/>
    <lineage>
        <taxon>Eukaryota</taxon>
        <taxon>Metazoa</taxon>
        <taxon>Spiralia</taxon>
        <taxon>Lophotrochozoa</taxon>
        <taxon>Mollusca</taxon>
        <taxon>Gastropoda</taxon>
        <taxon>Heterobranchia</taxon>
        <taxon>Euthyneura</taxon>
        <taxon>Panpulmonata</taxon>
        <taxon>Sacoglossa</taxon>
        <taxon>Placobranchoidea</taxon>
        <taxon>Plakobranchidae</taxon>
        <taxon>Plakobranchus</taxon>
    </lineage>
</organism>